<accession>A0ABU6R6F9</accession>
<proteinExistence type="predicted"/>
<evidence type="ECO:0000313" key="3">
    <source>
        <dbReference type="Proteomes" id="UP001341840"/>
    </source>
</evidence>
<name>A0ABU6R6F9_9FABA</name>
<protein>
    <submittedName>
        <fullName evidence="2">Uncharacterized protein</fullName>
    </submittedName>
</protein>
<reference evidence="2 3" key="1">
    <citation type="journal article" date="2023" name="Plants (Basel)">
        <title>Bridging the Gap: Combining Genomics and Transcriptomics Approaches to Understand Stylosanthes scabra, an Orphan Legume from the Brazilian Caatinga.</title>
        <authorList>
            <person name="Ferreira-Neto J.R.C."/>
            <person name="da Silva M.D."/>
            <person name="Binneck E."/>
            <person name="de Melo N.F."/>
            <person name="da Silva R.H."/>
            <person name="de Melo A.L.T.M."/>
            <person name="Pandolfi V."/>
            <person name="Bustamante F.O."/>
            <person name="Brasileiro-Vidal A.C."/>
            <person name="Benko-Iseppon A.M."/>
        </authorList>
    </citation>
    <scope>NUCLEOTIDE SEQUENCE [LARGE SCALE GENOMIC DNA]</scope>
    <source>
        <tissue evidence="2">Leaves</tissue>
    </source>
</reference>
<evidence type="ECO:0000313" key="2">
    <source>
        <dbReference type="EMBL" id="MED6119720.1"/>
    </source>
</evidence>
<sequence length="168" mass="17968">MRRLKAQKGPHYTQPPRQDPTMAQDNPSATQLAHKAITHNPHNPHTSKTGPKQTATHLSLTVPNTAQPNPNTHALQTSPILPPSQAINHINPPPPSLSPPPLVLSGGTIVMETPPENMDIAMNAEPPDPGEDLFTGSEMDDIIAQGTEALIAYGNQVPTDRGDVEMAQ</sequence>
<keyword evidence="3" id="KW-1185">Reference proteome</keyword>
<gene>
    <name evidence="2" type="ORF">PIB30_014327</name>
</gene>
<dbReference type="Proteomes" id="UP001341840">
    <property type="component" value="Unassembled WGS sequence"/>
</dbReference>
<feature type="compositionally biased region" description="Polar residues" evidence="1">
    <location>
        <begin position="40"/>
        <end position="79"/>
    </location>
</feature>
<feature type="compositionally biased region" description="Polar residues" evidence="1">
    <location>
        <begin position="21"/>
        <end position="31"/>
    </location>
</feature>
<feature type="region of interest" description="Disordered" evidence="1">
    <location>
        <begin position="1"/>
        <end position="104"/>
    </location>
</feature>
<evidence type="ECO:0000256" key="1">
    <source>
        <dbReference type="SAM" id="MobiDB-lite"/>
    </source>
</evidence>
<dbReference type="EMBL" id="JASCZI010030246">
    <property type="protein sequence ID" value="MED6119720.1"/>
    <property type="molecule type" value="Genomic_DNA"/>
</dbReference>
<feature type="compositionally biased region" description="Pro residues" evidence="1">
    <location>
        <begin position="91"/>
        <end position="102"/>
    </location>
</feature>
<comment type="caution">
    <text evidence="2">The sequence shown here is derived from an EMBL/GenBank/DDBJ whole genome shotgun (WGS) entry which is preliminary data.</text>
</comment>
<organism evidence="2 3">
    <name type="scientific">Stylosanthes scabra</name>
    <dbReference type="NCBI Taxonomy" id="79078"/>
    <lineage>
        <taxon>Eukaryota</taxon>
        <taxon>Viridiplantae</taxon>
        <taxon>Streptophyta</taxon>
        <taxon>Embryophyta</taxon>
        <taxon>Tracheophyta</taxon>
        <taxon>Spermatophyta</taxon>
        <taxon>Magnoliopsida</taxon>
        <taxon>eudicotyledons</taxon>
        <taxon>Gunneridae</taxon>
        <taxon>Pentapetalae</taxon>
        <taxon>rosids</taxon>
        <taxon>fabids</taxon>
        <taxon>Fabales</taxon>
        <taxon>Fabaceae</taxon>
        <taxon>Papilionoideae</taxon>
        <taxon>50 kb inversion clade</taxon>
        <taxon>dalbergioids sensu lato</taxon>
        <taxon>Dalbergieae</taxon>
        <taxon>Pterocarpus clade</taxon>
        <taxon>Stylosanthes</taxon>
    </lineage>
</organism>